<comment type="caution">
    <text evidence="1">The sequence shown here is derived from an EMBL/GenBank/DDBJ whole genome shotgun (WGS) entry which is preliminary data.</text>
</comment>
<dbReference type="AlphaFoldDB" id="A0A7W7XBI1"/>
<organism evidence="1 2">
    <name type="scientific">Streptomyces nymphaeiformis</name>
    <dbReference type="NCBI Taxonomy" id="2663842"/>
    <lineage>
        <taxon>Bacteria</taxon>
        <taxon>Bacillati</taxon>
        <taxon>Actinomycetota</taxon>
        <taxon>Actinomycetes</taxon>
        <taxon>Kitasatosporales</taxon>
        <taxon>Streptomycetaceae</taxon>
        <taxon>Streptomyces</taxon>
    </lineage>
</organism>
<sequence length="479" mass="48617">MSRTFLPGAADQAAWTVADAATRRLAEATVETLRTRETVERLARRYVDIGNAQRAGHLFEVRHALSFNQNAIRAGASVRAVVTEWAQGGSQTAAADLHLVDRGRLVGQAQAKLVDRVSTTAHQMARPDYEGMTRLVAGDRVAAVDGLLGRRLTMSPEGVGFTDYADAHAHLTDRLTYGDVASDPVDLADAHRSARDPMRWARGEAVRTAGREAVAAAGTAAAVGGLVTGAVSAAGQLARVRAGETSAAAAALTAAASAAQAAARSGAVAGLGSVIRTASRAGRLPAVLGGGDLSFATAGAAYAVAEAGVALARGQIDAGEFAARSAEATLRTGLGWACGAVAQTVIPVPVVGALVGGLVGQAAGALITQGLQASLVAIRGTDEPGAHLLERELLTASLTSGLLASAAAALGPTTRASSVVLPGLESVRNRLAGTDPTTALSALATLTSTEAGRPVFLTPEEFDAWMAAEDAPLLLDPNW</sequence>
<evidence type="ECO:0000313" key="1">
    <source>
        <dbReference type="EMBL" id="MBB4982040.1"/>
    </source>
</evidence>
<accession>A0A7W7XBI1</accession>
<dbReference type="Proteomes" id="UP000582643">
    <property type="component" value="Unassembled WGS sequence"/>
</dbReference>
<proteinExistence type="predicted"/>
<dbReference type="EMBL" id="JACHJY010000004">
    <property type="protein sequence ID" value="MBB4982040.1"/>
    <property type="molecule type" value="Genomic_DNA"/>
</dbReference>
<evidence type="ECO:0000313" key="2">
    <source>
        <dbReference type="Proteomes" id="UP000582643"/>
    </source>
</evidence>
<dbReference type="RefSeq" id="WP_184931030.1">
    <property type="nucleotide sequence ID" value="NZ_JACHJY010000004.1"/>
</dbReference>
<gene>
    <name evidence="1" type="ORF">GGE06_002950</name>
</gene>
<name>A0A7W7XBI1_9ACTN</name>
<reference evidence="1 2" key="1">
    <citation type="submission" date="2020-08" db="EMBL/GenBank/DDBJ databases">
        <title>Genomic Encyclopedia of Type Strains, Phase III (KMG-III): the genomes of soil and plant-associated and newly described type strains.</title>
        <authorList>
            <person name="Whitman W."/>
        </authorList>
    </citation>
    <scope>NUCLEOTIDE SEQUENCE [LARGE SCALE GENOMIC DNA]</scope>
    <source>
        <strain evidence="1 2">SFB5A</strain>
    </source>
</reference>
<protein>
    <submittedName>
        <fullName evidence="1">Uncharacterized protein</fullName>
    </submittedName>
</protein>
<keyword evidence="2" id="KW-1185">Reference proteome</keyword>